<keyword evidence="1" id="KW-1133">Transmembrane helix</keyword>
<dbReference type="AlphaFoldDB" id="A0A5D5ANT9"/>
<accession>A0A5D5ANT9</accession>
<reference evidence="2 3" key="1">
    <citation type="submission" date="2019-08" db="EMBL/GenBank/DDBJ databases">
        <title>Archaea genome.</title>
        <authorList>
            <person name="Kajale S."/>
            <person name="Shouche Y."/>
            <person name="Deshpande N."/>
            <person name="Sharma A."/>
        </authorList>
    </citation>
    <scope>NUCLEOTIDE SEQUENCE [LARGE SCALE GENOMIC DNA]</scope>
    <source>
        <strain evidence="2 3">ESP3B_9</strain>
    </source>
</reference>
<keyword evidence="1" id="KW-0472">Membrane</keyword>
<sequence length="95" mass="10004">MGQQSALSIDTVSSTLDAVTRASRLLVPLVAAAGITGVGTCVFFELVSLFPCYASSSFSNRRSSECRSTSSVVLRRYVTAFDIGSQMSSALRIGS</sequence>
<feature type="transmembrane region" description="Helical" evidence="1">
    <location>
        <begin position="25"/>
        <end position="54"/>
    </location>
</feature>
<evidence type="ECO:0000313" key="3">
    <source>
        <dbReference type="Proteomes" id="UP000324104"/>
    </source>
</evidence>
<evidence type="ECO:0000313" key="2">
    <source>
        <dbReference type="EMBL" id="TYT62673.1"/>
    </source>
</evidence>
<dbReference type="EMBL" id="VTAW01000006">
    <property type="protein sequence ID" value="TYT62673.1"/>
    <property type="molecule type" value="Genomic_DNA"/>
</dbReference>
<comment type="caution">
    <text evidence="2">The sequence shown here is derived from an EMBL/GenBank/DDBJ whole genome shotgun (WGS) entry which is preliminary data.</text>
</comment>
<name>A0A5D5ANT9_9EURY</name>
<evidence type="ECO:0000256" key="1">
    <source>
        <dbReference type="SAM" id="Phobius"/>
    </source>
</evidence>
<dbReference type="Proteomes" id="UP000324104">
    <property type="component" value="Unassembled WGS sequence"/>
</dbReference>
<keyword evidence="3" id="KW-1185">Reference proteome</keyword>
<dbReference type="RefSeq" id="WP_149080691.1">
    <property type="nucleotide sequence ID" value="NZ_VTAW01000006.1"/>
</dbReference>
<keyword evidence="1" id="KW-0812">Transmembrane</keyword>
<protein>
    <submittedName>
        <fullName evidence="2">Uncharacterized protein</fullName>
    </submittedName>
</protein>
<organism evidence="2 3">
    <name type="scientific">Natrialba swarupiae</name>
    <dbReference type="NCBI Taxonomy" id="2448032"/>
    <lineage>
        <taxon>Archaea</taxon>
        <taxon>Methanobacteriati</taxon>
        <taxon>Methanobacteriota</taxon>
        <taxon>Stenosarchaea group</taxon>
        <taxon>Halobacteria</taxon>
        <taxon>Halobacteriales</taxon>
        <taxon>Natrialbaceae</taxon>
        <taxon>Natrialba</taxon>
    </lineage>
</organism>
<proteinExistence type="predicted"/>
<gene>
    <name evidence="2" type="ORF">FYC77_06470</name>
</gene>